<accession>A0A641RRF8</accession>
<proteinExistence type="predicted"/>
<dbReference type="EMBL" id="VWKO01000437">
    <property type="protein sequence ID" value="KAA4019790.1"/>
    <property type="molecule type" value="Genomic_DNA"/>
</dbReference>
<evidence type="ECO:0000313" key="1">
    <source>
        <dbReference type="EMBL" id="KAA4019790.1"/>
    </source>
</evidence>
<reference evidence="1" key="1">
    <citation type="journal article" date="2019" name="Nat. Med.">
        <title>A library of human gut bacterial isolates paired with longitudinal multiomics data enables mechanistic microbiome research.</title>
        <authorList>
            <person name="Poyet M."/>
            <person name="Groussin M."/>
            <person name="Gibbons S.M."/>
            <person name="Avila-Pacheco J."/>
            <person name="Jiang X."/>
            <person name="Kearney S.M."/>
            <person name="Perrotta A.R."/>
            <person name="Berdy B."/>
            <person name="Zhao S."/>
            <person name="Lieberman T.D."/>
            <person name="Swanson P.K."/>
            <person name="Smith M."/>
            <person name="Roesemann S."/>
            <person name="Alexander J.E."/>
            <person name="Rich S.A."/>
            <person name="Livny J."/>
            <person name="Vlamakis H."/>
            <person name="Clish C."/>
            <person name="Bullock K."/>
            <person name="Deik A."/>
            <person name="Scott J."/>
            <person name="Pierce K.A."/>
            <person name="Xavier R.J."/>
            <person name="Alm E.J."/>
        </authorList>
    </citation>
    <scope>NUCLEOTIDE SEQUENCE</scope>
    <source>
        <strain evidence="1">BIOML-A147</strain>
    </source>
</reference>
<protein>
    <submittedName>
        <fullName evidence="1">Uncharacterized protein</fullName>
    </submittedName>
</protein>
<dbReference type="AlphaFoldDB" id="A0A641RRF8"/>
<feature type="non-terminal residue" evidence="1">
    <location>
        <position position="64"/>
    </location>
</feature>
<sequence>MKKIYLSVVCLLISIPLIAQLYVEPEKEVECSVFLAKEGRGRAQQGLEIWDDYIFSCEDGGHVN</sequence>
<organism evidence="1">
    <name type="scientific">Bacteroides ovatus</name>
    <dbReference type="NCBI Taxonomy" id="28116"/>
    <lineage>
        <taxon>Bacteria</taxon>
        <taxon>Pseudomonadati</taxon>
        <taxon>Bacteroidota</taxon>
        <taxon>Bacteroidia</taxon>
        <taxon>Bacteroidales</taxon>
        <taxon>Bacteroidaceae</taxon>
        <taxon>Bacteroides</taxon>
    </lineage>
</organism>
<comment type="caution">
    <text evidence="1">The sequence shown here is derived from an EMBL/GenBank/DDBJ whole genome shotgun (WGS) entry which is preliminary data.</text>
</comment>
<gene>
    <name evidence="1" type="ORF">F3D60_29610</name>
</gene>
<name>A0A641RRF8_BACOV</name>